<dbReference type="GO" id="GO:0016020">
    <property type="term" value="C:membrane"/>
    <property type="evidence" value="ECO:0007669"/>
    <property type="project" value="InterPro"/>
</dbReference>
<keyword evidence="1" id="KW-0812">Transmembrane</keyword>
<dbReference type="EMBL" id="DROD01000455">
    <property type="protein sequence ID" value="HHJ52897.1"/>
    <property type="molecule type" value="Genomic_DNA"/>
</dbReference>
<organism evidence="2">
    <name type="scientific">Caldithrix abyssi</name>
    <dbReference type="NCBI Taxonomy" id="187145"/>
    <lineage>
        <taxon>Bacteria</taxon>
        <taxon>Pseudomonadati</taxon>
        <taxon>Calditrichota</taxon>
        <taxon>Calditrichia</taxon>
        <taxon>Calditrichales</taxon>
        <taxon>Calditrichaceae</taxon>
        <taxon>Caldithrix</taxon>
    </lineage>
</organism>
<protein>
    <recommendedName>
        <fullName evidence="3">Cytochrome C</fullName>
    </recommendedName>
</protein>
<dbReference type="SUPFAM" id="SSF81342">
    <property type="entry name" value="Transmembrane di-heme cytochromes"/>
    <property type="match status" value="1"/>
</dbReference>
<proteinExistence type="predicted"/>
<dbReference type="GO" id="GO:0022904">
    <property type="term" value="P:respiratory electron transport chain"/>
    <property type="evidence" value="ECO:0007669"/>
    <property type="project" value="InterPro"/>
</dbReference>
<evidence type="ECO:0008006" key="3">
    <source>
        <dbReference type="Google" id="ProtNLM"/>
    </source>
</evidence>
<comment type="caution">
    <text evidence="2">The sequence shown here is derived from an EMBL/GenBank/DDBJ whole genome shotgun (WGS) entry which is preliminary data.</text>
</comment>
<keyword evidence="1" id="KW-0472">Membrane</keyword>
<dbReference type="Gene3D" id="1.20.950.20">
    <property type="entry name" value="Transmembrane di-heme cytochromes, Chain C"/>
    <property type="match status" value="1"/>
</dbReference>
<reference evidence="2" key="1">
    <citation type="journal article" date="2020" name="mSystems">
        <title>Genome- and Community-Level Interaction Insights into Carbon Utilization and Element Cycling Functions of Hydrothermarchaeota in Hydrothermal Sediment.</title>
        <authorList>
            <person name="Zhou Z."/>
            <person name="Liu Y."/>
            <person name="Xu W."/>
            <person name="Pan J."/>
            <person name="Luo Z.H."/>
            <person name="Li M."/>
        </authorList>
    </citation>
    <scope>NUCLEOTIDE SEQUENCE [LARGE SCALE GENOMIC DNA]</scope>
    <source>
        <strain evidence="2">HyVt-527</strain>
    </source>
</reference>
<gene>
    <name evidence="2" type="ORF">ENJ89_06855</name>
</gene>
<evidence type="ECO:0000256" key="1">
    <source>
        <dbReference type="SAM" id="Phobius"/>
    </source>
</evidence>
<dbReference type="InterPro" id="IPR016174">
    <property type="entry name" value="Di-haem_cyt_TM"/>
</dbReference>
<accession>A0A7V5PPK6</accession>
<keyword evidence="1" id="KW-1133">Transmembrane helix</keyword>
<evidence type="ECO:0000313" key="2">
    <source>
        <dbReference type="EMBL" id="HHJ52897.1"/>
    </source>
</evidence>
<feature type="transmembrane region" description="Helical" evidence="1">
    <location>
        <begin position="100"/>
        <end position="121"/>
    </location>
</feature>
<feature type="transmembrane region" description="Helical" evidence="1">
    <location>
        <begin position="20"/>
        <end position="42"/>
    </location>
</feature>
<sequence>MMLWLPEFFTNWVPGWLINVATIIHSDEALLAVGFIFTVHFFNTHLRPEAFPMDKVIFTGLVPLEEYKKERPYEYQRLKESGALRKLVVKDYIPQKWDRLVAFFGFLFLAIGIVLIFLIIYSELAGYK</sequence>
<dbReference type="Proteomes" id="UP000886124">
    <property type="component" value="Unassembled WGS sequence"/>
</dbReference>
<dbReference type="AlphaFoldDB" id="A0A7V5PPK6"/>
<name>A0A7V5PPK6_CALAY</name>